<name>A0AAN9A1F4_HALRR</name>
<feature type="compositionally biased region" description="Low complexity" evidence="1">
    <location>
        <begin position="271"/>
        <end position="284"/>
    </location>
</feature>
<evidence type="ECO:0000313" key="3">
    <source>
        <dbReference type="EMBL" id="KAK7066187.1"/>
    </source>
</evidence>
<gene>
    <name evidence="3" type="ORF">SK128_010936</name>
</gene>
<keyword evidence="2" id="KW-0812">Transmembrane</keyword>
<dbReference type="EMBL" id="JAXCGZ010019359">
    <property type="protein sequence ID" value="KAK7066187.1"/>
    <property type="molecule type" value="Genomic_DNA"/>
</dbReference>
<comment type="caution">
    <text evidence="3">The sequence shown here is derived from an EMBL/GenBank/DDBJ whole genome shotgun (WGS) entry which is preliminary data.</text>
</comment>
<evidence type="ECO:0000256" key="1">
    <source>
        <dbReference type="SAM" id="MobiDB-lite"/>
    </source>
</evidence>
<feature type="region of interest" description="Disordered" evidence="1">
    <location>
        <begin position="38"/>
        <end position="68"/>
    </location>
</feature>
<dbReference type="AlphaFoldDB" id="A0AAN9A1F4"/>
<feature type="compositionally biased region" description="Low complexity" evidence="1">
    <location>
        <begin position="56"/>
        <end position="68"/>
    </location>
</feature>
<feature type="compositionally biased region" description="Polar residues" evidence="1">
    <location>
        <begin position="373"/>
        <end position="389"/>
    </location>
</feature>
<dbReference type="Proteomes" id="UP001381693">
    <property type="component" value="Unassembled WGS sequence"/>
</dbReference>
<keyword evidence="2" id="KW-1133">Transmembrane helix</keyword>
<proteinExistence type="predicted"/>
<sequence>MFSIVLDDQFTIGFKSGDWIALDIPTRVFHHRISLTGLGGSSPKDEHKGQIGATLQQQQQHQQQQAMTQAQAQAQAQVQLSNAQRTAVSSQGQLLNQQGQVIGPQIYTSTGQLISQQANHVPLGVSTAPQTIVGGQMIQNPAVVVSGAQQLGNQPLLFQQMTPAQQLQLQQMQLQHQAQHLKKMRRQDQAASLQQQLLSQGKISPTPLRKDTVTSLAGVQQLQNVPQTLAGKLIGRVTSSLPTAALLQQSTIATSDGKSRVLPGQVPVSESPLSSLQRARLRSSTDQLVSPEDYSMAGVNAQLAMLTGTPSTPAGTPRGLRDDSSDTMSETDSQKSLRIRRKLPHLPPDQEAAPLPSHKKNSFGLNAKDRVRSQMTRQSSLDGTASTRIGGSLSMARPSSSMTNLANISKTPDITLPIRPGSALGIPGYTSTGMHISTSTGPQLKSGLPASIAQCLPPDLHHLIYTNTQPPSSTFGDSYGTQVRDSPTNQSSVFNSSFPLLFQRLNVSGNLMSFFGTFLLALCLMFSRKCLFTAGRDLIIRISYRLVSKQLIPILCLHTITSNSLSPRNYFQSLSPGNDFQFLVFRLLFPILCLQAYYFQFFCRDATLLFSPYIDNSC</sequence>
<evidence type="ECO:0000313" key="4">
    <source>
        <dbReference type="Proteomes" id="UP001381693"/>
    </source>
</evidence>
<protein>
    <submittedName>
        <fullName evidence="3">Uncharacterized protein</fullName>
    </submittedName>
</protein>
<keyword evidence="2" id="KW-0472">Membrane</keyword>
<organism evidence="3 4">
    <name type="scientific">Halocaridina rubra</name>
    <name type="common">Hawaiian red shrimp</name>
    <dbReference type="NCBI Taxonomy" id="373956"/>
    <lineage>
        <taxon>Eukaryota</taxon>
        <taxon>Metazoa</taxon>
        <taxon>Ecdysozoa</taxon>
        <taxon>Arthropoda</taxon>
        <taxon>Crustacea</taxon>
        <taxon>Multicrustacea</taxon>
        <taxon>Malacostraca</taxon>
        <taxon>Eumalacostraca</taxon>
        <taxon>Eucarida</taxon>
        <taxon>Decapoda</taxon>
        <taxon>Pleocyemata</taxon>
        <taxon>Caridea</taxon>
        <taxon>Atyoidea</taxon>
        <taxon>Atyidae</taxon>
        <taxon>Halocaridina</taxon>
    </lineage>
</organism>
<feature type="transmembrane region" description="Helical" evidence="2">
    <location>
        <begin position="580"/>
        <end position="599"/>
    </location>
</feature>
<feature type="transmembrane region" description="Helical" evidence="2">
    <location>
        <begin position="507"/>
        <end position="526"/>
    </location>
</feature>
<evidence type="ECO:0000256" key="2">
    <source>
        <dbReference type="SAM" id="Phobius"/>
    </source>
</evidence>
<feature type="region of interest" description="Disordered" evidence="1">
    <location>
        <begin position="306"/>
        <end position="404"/>
    </location>
</feature>
<feature type="region of interest" description="Disordered" evidence="1">
    <location>
        <begin position="255"/>
        <end position="289"/>
    </location>
</feature>
<feature type="region of interest" description="Disordered" evidence="1">
    <location>
        <begin position="188"/>
        <end position="209"/>
    </location>
</feature>
<reference evidence="3 4" key="1">
    <citation type="submission" date="2023-11" db="EMBL/GenBank/DDBJ databases">
        <title>Halocaridina rubra genome assembly.</title>
        <authorList>
            <person name="Smith C."/>
        </authorList>
    </citation>
    <scope>NUCLEOTIDE SEQUENCE [LARGE SCALE GENOMIC DNA]</scope>
    <source>
        <strain evidence="3">EP-1</strain>
        <tissue evidence="3">Whole</tissue>
    </source>
</reference>
<keyword evidence="4" id="KW-1185">Reference proteome</keyword>
<feature type="compositionally biased region" description="Low complexity" evidence="1">
    <location>
        <begin position="189"/>
        <end position="200"/>
    </location>
</feature>
<accession>A0AAN9A1F4</accession>